<evidence type="ECO:0000313" key="2">
    <source>
        <dbReference type="Proteomes" id="UP001566132"/>
    </source>
</evidence>
<keyword evidence="2" id="KW-1185">Reference proteome</keyword>
<accession>A0ABD1F845</accession>
<reference evidence="1 2" key="1">
    <citation type="submission" date="2024-05" db="EMBL/GenBank/DDBJ databases">
        <title>Genetic variation in Jamaican populations of the coffee berry borer (Hypothenemus hampei).</title>
        <authorList>
            <person name="Errbii M."/>
            <person name="Myrie A."/>
        </authorList>
    </citation>
    <scope>NUCLEOTIDE SEQUENCE [LARGE SCALE GENOMIC DNA]</scope>
    <source>
        <strain evidence="1">JA-Hopewell-2020-01-JO</strain>
        <tissue evidence="1">Whole body</tissue>
    </source>
</reference>
<dbReference type="AlphaFoldDB" id="A0ABD1F845"/>
<sequence length="202" mass="22687">MSHNNKNIITTLDRFVEPCLFFHENFNGAIFSCVACLDDHALTSSTLMISQEISKPLGIGDLEGVYSDVYEEVDIKTFVDKLLLEKLSDVYIISAITGSDKESELIQSLNSDIEGSKVNYLKSRIGVLNQQNIMRPINQRIQIAHDQFKVKTLNKYATTMLKEIYWIILENGGDKSTGCPPSVCLLCISCIVAARKKSFNKR</sequence>
<comment type="caution">
    <text evidence="1">The sequence shown here is derived from an EMBL/GenBank/DDBJ whole genome shotgun (WGS) entry which is preliminary data.</text>
</comment>
<organism evidence="1 2">
    <name type="scientific">Hypothenemus hampei</name>
    <name type="common">Coffee berry borer</name>
    <dbReference type="NCBI Taxonomy" id="57062"/>
    <lineage>
        <taxon>Eukaryota</taxon>
        <taxon>Metazoa</taxon>
        <taxon>Ecdysozoa</taxon>
        <taxon>Arthropoda</taxon>
        <taxon>Hexapoda</taxon>
        <taxon>Insecta</taxon>
        <taxon>Pterygota</taxon>
        <taxon>Neoptera</taxon>
        <taxon>Endopterygota</taxon>
        <taxon>Coleoptera</taxon>
        <taxon>Polyphaga</taxon>
        <taxon>Cucujiformia</taxon>
        <taxon>Curculionidae</taxon>
        <taxon>Scolytinae</taxon>
        <taxon>Hypothenemus</taxon>
    </lineage>
</organism>
<evidence type="ECO:0000313" key="1">
    <source>
        <dbReference type="EMBL" id="KAL1513753.1"/>
    </source>
</evidence>
<gene>
    <name evidence="1" type="ORF">ABEB36_003122</name>
</gene>
<name>A0ABD1F845_HYPHA</name>
<proteinExistence type="predicted"/>
<protein>
    <submittedName>
        <fullName evidence="1">Uncharacterized protein</fullName>
    </submittedName>
</protein>
<dbReference type="Proteomes" id="UP001566132">
    <property type="component" value="Unassembled WGS sequence"/>
</dbReference>
<dbReference type="EMBL" id="JBDJPC010000002">
    <property type="protein sequence ID" value="KAL1513753.1"/>
    <property type="molecule type" value="Genomic_DNA"/>
</dbReference>